<proteinExistence type="predicted"/>
<sequence>MNCHNNWSHLVKTLALSQLHKDLIIGCGLGDATFNMNPNGNASIGFDQGLPNKEYLLYLFNIMKEYATQPQIGERISFDKRYDKKNFSYNFRTKASTTFFPFANLFLKKQKDSTKYVKIVPPCIEELLTPGALAFWLQDDGQHVKNGGVTLCTDNYTYDDVQLLKSVLENKYKFKCTIHNKNPNKGYFRIYISGKSLHILQPLVVDYFHQSMLYKIHL</sequence>
<reference evidence="2" key="2">
    <citation type="submission" date="2019-02" db="EMBL/GenBank/DDBJ databases">
        <authorList>
            <person name="Jiang L.L."/>
            <person name="Zhang Y."/>
        </authorList>
    </citation>
    <scope>NUCLEOTIDE SEQUENCE</scope>
</reference>
<keyword evidence="2" id="KW-0496">Mitochondrion</keyword>
<dbReference type="RefSeq" id="YP_009568391.1">
    <property type="nucleotide sequence ID" value="NC_041246.1"/>
</dbReference>
<dbReference type="EMBL" id="MK571436">
    <property type="protein sequence ID" value="QBL02022.1"/>
    <property type="molecule type" value="Genomic_DNA"/>
</dbReference>
<name>A0A481ZKQ2_ORBOL</name>
<dbReference type="GeneID" id="39411630"/>
<protein>
    <submittedName>
        <fullName evidence="2">LAGLIDADG endonuclease</fullName>
    </submittedName>
</protein>
<dbReference type="AlphaFoldDB" id="A0A481ZKQ2"/>
<dbReference type="SUPFAM" id="SSF55608">
    <property type="entry name" value="Homing endonucleases"/>
    <property type="match status" value="1"/>
</dbReference>
<reference evidence="2" key="1">
    <citation type="journal article" date="2018" name="Mitochondrial DNA Part B Resour">
        <title>The complete mitochondrial genomes of the nematode-trapping fungus Arthrobotrys oligospora.</title>
        <authorList>
            <person name="Jiang L."/>
            <person name="Zhang Y."/>
            <person name="Xu J."/>
            <person name="Zhang K.-Q."/>
            <person name="Zhang Y."/>
        </authorList>
    </citation>
    <scope>NUCLEOTIDE SEQUENCE</scope>
</reference>
<feature type="domain" description="Homing endonuclease LAGLIDADG" evidence="1">
    <location>
        <begin position="23"/>
        <end position="199"/>
    </location>
</feature>
<geneLocation type="mitochondrion" evidence="2"/>
<dbReference type="InterPro" id="IPR027434">
    <property type="entry name" value="Homing_endonucl"/>
</dbReference>
<dbReference type="InterPro" id="IPR004860">
    <property type="entry name" value="LAGLIDADG_dom"/>
</dbReference>
<keyword evidence="2" id="KW-0255">Endonuclease</keyword>
<dbReference type="Gene3D" id="3.10.28.10">
    <property type="entry name" value="Homing endonucleases"/>
    <property type="match status" value="2"/>
</dbReference>
<keyword evidence="2" id="KW-0540">Nuclease</keyword>
<gene>
    <name evidence="2" type="primary">orf35</name>
</gene>
<keyword evidence="2" id="KW-0378">Hydrolase</keyword>
<evidence type="ECO:0000313" key="2">
    <source>
        <dbReference type="EMBL" id="QBL02022.1"/>
    </source>
</evidence>
<dbReference type="GO" id="GO:0004519">
    <property type="term" value="F:endonuclease activity"/>
    <property type="evidence" value="ECO:0007669"/>
    <property type="project" value="UniProtKB-KW"/>
</dbReference>
<accession>A0A481ZKQ2</accession>
<evidence type="ECO:0000259" key="1">
    <source>
        <dbReference type="Pfam" id="PF03161"/>
    </source>
</evidence>
<organism evidence="2">
    <name type="scientific">Orbilia oligospora</name>
    <name type="common">Nematode-trapping fungus</name>
    <name type="synonym">Arthrobotrys oligospora</name>
    <dbReference type="NCBI Taxonomy" id="2813651"/>
    <lineage>
        <taxon>Eukaryota</taxon>
        <taxon>Fungi</taxon>
        <taxon>Dikarya</taxon>
        <taxon>Ascomycota</taxon>
        <taxon>Pezizomycotina</taxon>
        <taxon>Orbiliomycetes</taxon>
        <taxon>Orbiliales</taxon>
        <taxon>Orbiliaceae</taxon>
        <taxon>Orbilia</taxon>
    </lineage>
</organism>
<dbReference type="Pfam" id="PF03161">
    <property type="entry name" value="LAGLIDADG_2"/>
    <property type="match status" value="1"/>
</dbReference>